<dbReference type="Proteomes" id="UP000499080">
    <property type="component" value="Unassembled WGS sequence"/>
</dbReference>
<proteinExistence type="predicted"/>
<sequence>MNLATLGLSSKSHYTSRIKNNFTVNDQSIPFSCRHPPPSIYSGVPEIQSQPVKTSPPTDSEKKAEEIQICTTKYISRRLRPVR</sequence>
<accession>A0A4Y2LTZ5</accession>
<evidence type="ECO:0000313" key="3">
    <source>
        <dbReference type="EMBL" id="GBN18480.1"/>
    </source>
</evidence>
<reference evidence="2 4" key="1">
    <citation type="journal article" date="2019" name="Sci. Rep.">
        <title>Orb-weaving spider Araneus ventricosus genome elucidates the spidroin gene catalogue.</title>
        <authorList>
            <person name="Kono N."/>
            <person name="Nakamura H."/>
            <person name="Ohtoshi R."/>
            <person name="Moran D.A.P."/>
            <person name="Shinohara A."/>
            <person name="Yoshida Y."/>
            <person name="Fujiwara M."/>
            <person name="Mori M."/>
            <person name="Tomita M."/>
            <person name="Arakawa K."/>
        </authorList>
    </citation>
    <scope>NUCLEOTIDE SEQUENCE [LARGE SCALE GENOMIC DNA]</scope>
</reference>
<organism evidence="2 4">
    <name type="scientific">Araneus ventricosus</name>
    <name type="common">Orbweaver spider</name>
    <name type="synonym">Epeira ventricosa</name>
    <dbReference type="NCBI Taxonomy" id="182803"/>
    <lineage>
        <taxon>Eukaryota</taxon>
        <taxon>Metazoa</taxon>
        <taxon>Ecdysozoa</taxon>
        <taxon>Arthropoda</taxon>
        <taxon>Chelicerata</taxon>
        <taxon>Arachnida</taxon>
        <taxon>Araneae</taxon>
        <taxon>Araneomorphae</taxon>
        <taxon>Entelegynae</taxon>
        <taxon>Araneoidea</taxon>
        <taxon>Araneidae</taxon>
        <taxon>Araneus</taxon>
    </lineage>
</organism>
<comment type="caution">
    <text evidence="2">The sequence shown here is derived from an EMBL/GenBank/DDBJ whole genome shotgun (WGS) entry which is preliminary data.</text>
</comment>
<feature type="compositionally biased region" description="Polar residues" evidence="1">
    <location>
        <begin position="47"/>
        <end position="58"/>
    </location>
</feature>
<evidence type="ECO:0000256" key="1">
    <source>
        <dbReference type="SAM" id="MobiDB-lite"/>
    </source>
</evidence>
<keyword evidence="4" id="KW-1185">Reference proteome</keyword>
<name>A0A4Y2LTZ5_ARAVE</name>
<evidence type="ECO:0000313" key="4">
    <source>
        <dbReference type="Proteomes" id="UP000499080"/>
    </source>
</evidence>
<dbReference type="AlphaFoldDB" id="A0A4Y2LTZ5"/>
<dbReference type="EMBL" id="BGPR01278879">
    <property type="protein sequence ID" value="GBN18480.1"/>
    <property type="molecule type" value="Genomic_DNA"/>
</dbReference>
<evidence type="ECO:0000313" key="2">
    <source>
        <dbReference type="EMBL" id="GBN18238.1"/>
    </source>
</evidence>
<protein>
    <submittedName>
        <fullName evidence="2">Uncharacterized protein</fullName>
    </submittedName>
</protein>
<gene>
    <name evidence="2" type="ORF">AVEN_126750_1</name>
    <name evidence="3" type="ORF">AVEN_45370_1</name>
</gene>
<feature type="region of interest" description="Disordered" evidence="1">
    <location>
        <begin position="40"/>
        <end position="65"/>
    </location>
</feature>
<feature type="non-terminal residue" evidence="2">
    <location>
        <position position="83"/>
    </location>
</feature>
<dbReference type="EMBL" id="BGPR01278785">
    <property type="protein sequence ID" value="GBN18238.1"/>
    <property type="molecule type" value="Genomic_DNA"/>
</dbReference>